<accession>A0A4U5JAX2</accession>
<dbReference type="AlphaFoldDB" id="A0A4U5JAX2"/>
<feature type="transmembrane region" description="Helical" evidence="1">
    <location>
        <begin position="119"/>
        <end position="138"/>
    </location>
</feature>
<keyword evidence="1" id="KW-0472">Membrane</keyword>
<feature type="transmembrane region" description="Helical" evidence="1">
    <location>
        <begin position="150"/>
        <end position="168"/>
    </location>
</feature>
<evidence type="ECO:0000313" key="4">
    <source>
        <dbReference type="Proteomes" id="UP000308037"/>
    </source>
</evidence>
<protein>
    <recommendedName>
        <fullName evidence="2">VanZ-like domain-containing protein</fullName>
    </recommendedName>
</protein>
<evidence type="ECO:0000256" key="1">
    <source>
        <dbReference type="SAM" id="Phobius"/>
    </source>
</evidence>
<keyword evidence="4" id="KW-1185">Reference proteome</keyword>
<name>A0A4U5JAX2_9EURY</name>
<feature type="transmembrane region" description="Helical" evidence="1">
    <location>
        <begin position="58"/>
        <end position="76"/>
    </location>
</feature>
<evidence type="ECO:0000313" key="3">
    <source>
        <dbReference type="EMBL" id="TKR25954.1"/>
    </source>
</evidence>
<gene>
    <name evidence="3" type="ORF">DM868_05520</name>
</gene>
<comment type="caution">
    <text evidence="3">The sequence shown here is derived from an EMBL/GenBank/DDBJ whole genome shotgun (WGS) entry which is preliminary data.</text>
</comment>
<proteinExistence type="predicted"/>
<dbReference type="EMBL" id="QKNX01000002">
    <property type="protein sequence ID" value="TKR25954.1"/>
    <property type="molecule type" value="Genomic_DNA"/>
</dbReference>
<evidence type="ECO:0000259" key="2">
    <source>
        <dbReference type="Pfam" id="PF04892"/>
    </source>
</evidence>
<reference evidence="3 4" key="1">
    <citation type="submission" date="2019-04" db="EMBL/GenBank/DDBJ databases">
        <title>Natronomonas sp. F20-122 a newhaloarchaeon isolated from a saline saltern of Isla Bacuta, Huelva, Spain.</title>
        <authorList>
            <person name="Duran-Viseras A."/>
            <person name="Sanchez-Porro C."/>
            <person name="Ventosa A."/>
        </authorList>
    </citation>
    <scope>NUCLEOTIDE SEQUENCE [LARGE SCALE GENOMIC DNA]</scope>
    <source>
        <strain evidence="3 4">F20-122</strain>
    </source>
</reference>
<keyword evidence="1" id="KW-1133">Transmembrane helix</keyword>
<dbReference type="NCBIfam" id="NF037970">
    <property type="entry name" value="vanZ_1"/>
    <property type="match status" value="1"/>
</dbReference>
<keyword evidence="1" id="KW-0812">Transmembrane</keyword>
<feature type="domain" description="VanZ-like" evidence="2">
    <location>
        <begin position="111"/>
        <end position="167"/>
    </location>
</feature>
<dbReference type="Proteomes" id="UP000308037">
    <property type="component" value="Unassembled WGS sequence"/>
</dbReference>
<dbReference type="Pfam" id="PF04892">
    <property type="entry name" value="VanZ"/>
    <property type="match status" value="1"/>
</dbReference>
<dbReference type="InterPro" id="IPR006976">
    <property type="entry name" value="VanZ-like"/>
</dbReference>
<feature type="transmembrane region" description="Helical" evidence="1">
    <location>
        <begin position="91"/>
        <end position="112"/>
    </location>
</feature>
<organism evidence="3 4">
    <name type="scientific">Natronomonas salsuginis</name>
    <dbReference type="NCBI Taxonomy" id="2217661"/>
    <lineage>
        <taxon>Archaea</taxon>
        <taxon>Methanobacteriati</taxon>
        <taxon>Methanobacteriota</taxon>
        <taxon>Stenosarchaea group</taxon>
        <taxon>Halobacteria</taxon>
        <taxon>Halobacteriales</taxon>
        <taxon>Natronomonadaceae</taxon>
        <taxon>Natronomonas</taxon>
    </lineage>
</organism>
<sequence>MARHRGNNCHFDVTDVRYVAGVTPVGRADACRGTNRRFETLERVVAGVTHLPAAPRPLRYAGALGCAIVILYGSIIEPGDGVPPTLFGIEFTVYLHVTAYAGFTSAIGYAVLSADRRTLLVAAAIAALYGVGVELVQGTLPYRTMSALDMLINAGGATAGAACWWLVAPQFGGNRGDRPTAEA</sequence>